<evidence type="ECO:0000256" key="1">
    <source>
        <dbReference type="ARBA" id="ARBA00000085"/>
    </source>
</evidence>
<keyword evidence="5" id="KW-0808">Transferase</keyword>
<evidence type="ECO:0000256" key="4">
    <source>
        <dbReference type="ARBA" id="ARBA00022553"/>
    </source>
</evidence>
<keyword evidence="11" id="KW-0902">Two-component regulatory system</keyword>
<dbReference type="InterPro" id="IPR036097">
    <property type="entry name" value="HisK_dim/P_sf"/>
</dbReference>
<dbReference type="EC" id="2.7.13.3" evidence="3"/>
<evidence type="ECO:0000256" key="9">
    <source>
        <dbReference type="ARBA" id="ARBA00022840"/>
    </source>
</evidence>
<dbReference type="PANTHER" id="PTHR45528">
    <property type="entry name" value="SENSOR HISTIDINE KINASE CPXA"/>
    <property type="match status" value="1"/>
</dbReference>
<reference evidence="15 16" key="1">
    <citation type="submission" date="2014-08" db="EMBL/GenBank/DDBJ databases">
        <authorList>
            <person name="den Bakker H.C."/>
        </authorList>
    </citation>
    <scope>NUCLEOTIDE SEQUENCE [LARGE SCALE GENOMIC DNA]</scope>
    <source>
        <strain evidence="15 16">DSM 18334</strain>
    </source>
</reference>
<dbReference type="Pfam" id="PF00512">
    <property type="entry name" value="HisKA"/>
    <property type="match status" value="1"/>
</dbReference>
<evidence type="ECO:0000256" key="3">
    <source>
        <dbReference type="ARBA" id="ARBA00012438"/>
    </source>
</evidence>
<dbReference type="InterPro" id="IPR036890">
    <property type="entry name" value="HATPase_C_sf"/>
</dbReference>
<evidence type="ECO:0000256" key="5">
    <source>
        <dbReference type="ARBA" id="ARBA00022679"/>
    </source>
</evidence>
<dbReference type="PRINTS" id="PR00344">
    <property type="entry name" value="BCTRLSENSOR"/>
</dbReference>
<evidence type="ECO:0000256" key="11">
    <source>
        <dbReference type="ARBA" id="ARBA00023012"/>
    </source>
</evidence>
<dbReference type="Gene3D" id="1.10.287.130">
    <property type="match status" value="1"/>
</dbReference>
<dbReference type="InterPro" id="IPR003594">
    <property type="entry name" value="HATPase_dom"/>
</dbReference>
<dbReference type="eggNOG" id="COG2205">
    <property type="taxonomic scope" value="Bacteria"/>
</dbReference>
<keyword evidence="16" id="KW-1185">Reference proteome</keyword>
<feature type="transmembrane region" description="Helical" evidence="13">
    <location>
        <begin position="7"/>
        <end position="28"/>
    </location>
</feature>
<name>A0A098M3L0_9BACL</name>
<evidence type="ECO:0000256" key="13">
    <source>
        <dbReference type="SAM" id="Phobius"/>
    </source>
</evidence>
<evidence type="ECO:0000256" key="7">
    <source>
        <dbReference type="ARBA" id="ARBA00022741"/>
    </source>
</evidence>
<accession>A0A098M3L0</accession>
<comment type="caution">
    <text evidence="15">The sequence shown here is derived from an EMBL/GenBank/DDBJ whole genome shotgun (WGS) entry which is preliminary data.</text>
</comment>
<keyword evidence="8 15" id="KW-0418">Kinase</keyword>
<evidence type="ECO:0000256" key="2">
    <source>
        <dbReference type="ARBA" id="ARBA00004141"/>
    </source>
</evidence>
<dbReference type="EMBL" id="JQCR01000003">
    <property type="protein sequence ID" value="KGE17109.1"/>
    <property type="molecule type" value="Genomic_DNA"/>
</dbReference>
<comment type="subcellular location">
    <subcellularLocation>
        <location evidence="2">Membrane</location>
        <topology evidence="2">Multi-pass membrane protein</topology>
    </subcellularLocation>
</comment>
<keyword evidence="6 13" id="KW-0812">Transmembrane</keyword>
<dbReference type="SUPFAM" id="SSF47384">
    <property type="entry name" value="Homodimeric domain of signal transducing histidine kinase"/>
    <property type="match status" value="1"/>
</dbReference>
<dbReference type="AlphaFoldDB" id="A0A098M3L0"/>
<dbReference type="PROSITE" id="PS50109">
    <property type="entry name" value="HIS_KIN"/>
    <property type="match status" value="1"/>
</dbReference>
<evidence type="ECO:0000259" key="14">
    <source>
        <dbReference type="PROSITE" id="PS50109"/>
    </source>
</evidence>
<keyword evidence="4" id="KW-0597">Phosphoprotein</keyword>
<dbReference type="SMART" id="SM00387">
    <property type="entry name" value="HATPase_c"/>
    <property type="match status" value="1"/>
</dbReference>
<dbReference type="InterPro" id="IPR050398">
    <property type="entry name" value="HssS/ArlS-like"/>
</dbReference>
<gene>
    <name evidence="15" type="ORF">PWYN_20920</name>
</gene>
<dbReference type="CDD" id="cd00082">
    <property type="entry name" value="HisKA"/>
    <property type="match status" value="1"/>
</dbReference>
<dbReference type="InterPro" id="IPR005467">
    <property type="entry name" value="His_kinase_dom"/>
</dbReference>
<feature type="transmembrane region" description="Helical" evidence="13">
    <location>
        <begin position="34"/>
        <end position="53"/>
    </location>
</feature>
<evidence type="ECO:0000256" key="6">
    <source>
        <dbReference type="ARBA" id="ARBA00022692"/>
    </source>
</evidence>
<dbReference type="CDD" id="cd00075">
    <property type="entry name" value="HATPase"/>
    <property type="match status" value="1"/>
</dbReference>
<dbReference type="GO" id="GO:0005886">
    <property type="term" value="C:plasma membrane"/>
    <property type="evidence" value="ECO:0007669"/>
    <property type="project" value="TreeGrafter"/>
</dbReference>
<dbReference type="STRING" id="268407.PWYN_20920"/>
<proteinExistence type="predicted"/>
<keyword evidence="12 13" id="KW-0472">Membrane</keyword>
<evidence type="ECO:0000256" key="10">
    <source>
        <dbReference type="ARBA" id="ARBA00022989"/>
    </source>
</evidence>
<dbReference type="Pfam" id="PF02518">
    <property type="entry name" value="HATPase_c"/>
    <property type="match status" value="1"/>
</dbReference>
<organism evidence="15 16">
    <name type="scientific">Paenibacillus wynnii</name>
    <dbReference type="NCBI Taxonomy" id="268407"/>
    <lineage>
        <taxon>Bacteria</taxon>
        <taxon>Bacillati</taxon>
        <taxon>Bacillota</taxon>
        <taxon>Bacilli</taxon>
        <taxon>Bacillales</taxon>
        <taxon>Paenibacillaceae</taxon>
        <taxon>Paenibacillus</taxon>
    </lineage>
</organism>
<evidence type="ECO:0000313" key="15">
    <source>
        <dbReference type="EMBL" id="KGE17109.1"/>
    </source>
</evidence>
<reference evidence="15 16" key="2">
    <citation type="submission" date="2014-10" db="EMBL/GenBank/DDBJ databases">
        <title>Comparative genomics of the Paenibacillus odorifer group.</title>
        <authorList>
            <person name="Tsai Y.-C."/>
            <person name="Martin N."/>
            <person name="Korlach J."/>
            <person name="Wiedmann M."/>
        </authorList>
    </citation>
    <scope>NUCLEOTIDE SEQUENCE [LARGE SCALE GENOMIC DNA]</scope>
    <source>
        <strain evidence="15 16">DSM 18334</strain>
    </source>
</reference>
<dbReference type="PANTHER" id="PTHR45528:SF8">
    <property type="entry name" value="HISTIDINE KINASE"/>
    <property type="match status" value="1"/>
</dbReference>
<evidence type="ECO:0000256" key="8">
    <source>
        <dbReference type="ARBA" id="ARBA00022777"/>
    </source>
</evidence>
<dbReference type="Proteomes" id="UP000029734">
    <property type="component" value="Unassembled WGS sequence"/>
</dbReference>
<dbReference type="InterPro" id="IPR003661">
    <property type="entry name" value="HisK_dim/P_dom"/>
</dbReference>
<keyword evidence="9" id="KW-0067">ATP-binding</keyword>
<dbReference type="GO" id="GO:0000155">
    <property type="term" value="F:phosphorelay sensor kinase activity"/>
    <property type="evidence" value="ECO:0007669"/>
    <property type="project" value="InterPro"/>
</dbReference>
<dbReference type="RefSeq" id="WP_036655575.1">
    <property type="nucleotide sequence ID" value="NZ_JQCR01000003.1"/>
</dbReference>
<keyword evidence="7" id="KW-0547">Nucleotide-binding</keyword>
<dbReference type="Gene3D" id="3.30.565.10">
    <property type="entry name" value="Histidine kinase-like ATPase, C-terminal domain"/>
    <property type="match status" value="1"/>
</dbReference>
<keyword evidence="10 13" id="KW-1133">Transmembrane helix</keyword>
<sequence>MLRNREIRILILTMCTTSLVLLVIASFFSFVAMVFTLITSVVFIVCSILFTTWRYREIEKLSNYLRQISSGDYTLDVRDNQEGELSILKNDIFKVTIMLLEQSTLLKKEKIHLTDAISDISHQLKTPLTSMMVMADLLSDDHLPPEKRTEFTRNIVIQLERMEWLVSSLLKMSKMDADTVLFKKQQIIVNQLIQKSLEPVLIPIDIKQQTIRIQGEDTVTFLGDVNWTSEAIINILKNAVEHTHEGGMIDISFSENALFTEINIKDNGKGIPKGDLPYIFKRFYKGKGENESSIGIGLAMAHMIITKQNGVIVVRSDPGKGTYFQIKFYK</sequence>
<protein>
    <recommendedName>
        <fullName evidence="3">histidine kinase</fullName>
        <ecNumber evidence="3">2.7.13.3</ecNumber>
    </recommendedName>
</protein>
<dbReference type="OrthoDB" id="9773956at2"/>
<comment type="catalytic activity">
    <reaction evidence="1">
        <text>ATP + protein L-histidine = ADP + protein N-phospho-L-histidine.</text>
        <dbReference type="EC" id="2.7.13.3"/>
    </reaction>
</comment>
<feature type="domain" description="Histidine kinase" evidence="14">
    <location>
        <begin position="119"/>
        <end position="330"/>
    </location>
</feature>
<evidence type="ECO:0000256" key="12">
    <source>
        <dbReference type="ARBA" id="ARBA00023136"/>
    </source>
</evidence>
<dbReference type="SUPFAM" id="SSF55874">
    <property type="entry name" value="ATPase domain of HSP90 chaperone/DNA topoisomerase II/histidine kinase"/>
    <property type="match status" value="1"/>
</dbReference>
<evidence type="ECO:0000313" key="16">
    <source>
        <dbReference type="Proteomes" id="UP000029734"/>
    </source>
</evidence>
<dbReference type="SMART" id="SM00388">
    <property type="entry name" value="HisKA"/>
    <property type="match status" value="1"/>
</dbReference>
<dbReference type="InterPro" id="IPR004358">
    <property type="entry name" value="Sig_transdc_His_kin-like_C"/>
</dbReference>
<dbReference type="GO" id="GO:0005524">
    <property type="term" value="F:ATP binding"/>
    <property type="evidence" value="ECO:0007669"/>
    <property type="project" value="UniProtKB-KW"/>
</dbReference>